<dbReference type="RefSeq" id="WP_143023982.1">
    <property type="nucleotide sequence ID" value="NZ_FNHG01000001.1"/>
</dbReference>
<name>A0A1G9LIQ7_9PROT</name>
<dbReference type="OrthoDB" id="9804721at2"/>
<evidence type="ECO:0000313" key="2">
    <source>
        <dbReference type="EMBL" id="SDL61829.1"/>
    </source>
</evidence>
<reference evidence="2 3" key="1">
    <citation type="submission" date="2016-10" db="EMBL/GenBank/DDBJ databases">
        <authorList>
            <person name="de Groot N.N."/>
        </authorList>
    </citation>
    <scope>NUCLEOTIDE SEQUENCE [LARGE SCALE GENOMIC DNA]</scope>
    <source>
        <strain evidence="2 3">DSM 16077</strain>
    </source>
</reference>
<dbReference type="Pfam" id="PF00582">
    <property type="entry name" value="Usp"/>
    <property type="match status" value="1"/>
</dbReference>
<dbReference type="Proteomes" id="UP000199759">
    <property type="component" value="Unassembled WGS sequence"/>
</dbReference>
<evidence type="ECO:0000313" key="3">
    <source>
        <dbReference type="Proteomes" id="UP000199759"/>
    </source>
</evidence>
<dbReference type="Gene3D" id="3.40.50.12370">
    <property type="match status" value="1"/>
</dbReference>
<dbReference type="SUPFAM" id="SSF52402">
    <property type="entry name" value="Adenine nucleotide alpha hydrolases-like"/>
    <property type="match status" value="2"/>
</dbReference>
<proteinExistence type="predicted"/>
<protein>
    <submittedName>
        <fullName evidence="2">Universal stress protein family protein</fullName>
    </submittedName>
</protein>
<gene>
    <name evidence="2" type="ORF">SAMN04488568_10172</name>
</gene>
<dbReference type="EMBL" id="FNHG01000001">
    <property type="protein sequence ID" value="SDL61829.1"/>
    <property type="molecule type" value="Genomic_DNA"/>
</dbReference>
<keyword evidence="3" id="KW-1185">Reference proteome</keyword>
<sequence>MRLRRIVIMLDGSPSDGPLLRQGVGLCREHEARLDALFVRRNLASGADFLGDSFSTYGMEAVLEALADAAAKASAAAHAAFETVADEADEAVIGKFIEYIGLPEEALADEGRLCDLFVMAKPEGRAGAAALQSISMAATRSGRPVLLLPAERDPEAGFKRMAIAWDGSLEAMRAMVGAMPMLQAADAVAVLRAGRGAEASDQLAEVAAYLDLHCVTAATSTIALEGRSASEVLIDAATADHTDLLVMGGFGAPILLRALGRDETTSLIDGTSFAVLLAH</sequence>
<dbReference type="AlphaFoldDB" id="A0A1G9LIQ7"/>
<accession>A0A1G9LIQ7</accession>
<organism evidence="2 3">
    <name type="scientific">Maricaulis salignorans</name>
    <dbReference type="NCBI Taxonomy" id="144026"/>
    <lineage>
        <taxon>Bacteria</taxon>
        <taxon>Pseudomonadati</taxon>
        <taxon>Pseudomonadota</taxon>
        <taxon>Alphaproteobacteria</taxon>
        <taxon>Maricaulales</taxon>
        <taxon>Maricaulaceae</taxon>
        <taxon>Maricaulis</taxon>
    </lineage>
</organism>
<dbReference type="STRING" id="144026.SAMN04488568_10172"/>
<dbReference type="InterPro" id="IPR006016">
    <property type="entry name" value="UspA"/>
</dbReference>
<evidence type="ECO:0000259" key="1">
    <source>
        <dbReference type="Pfam" id="PF00582"/>
    </source>
</evidence>
<feature type="domain" description="UspA" evidence="1">
    <location>
        <begin position="4"/>
        <end position="123"/>
    </location>
</feature>